<dbReference type="Proteomes" id="UP000293912">
    <property type="component" value="Chromosome"/>
</dbReference>
<protein>
    <recommendedName>
        <fullName evidence="1">Prolyl 4-hydroxylase alpha subunit Fe(2+) 2OG dioxygenase domain-containing protein</fullName>
    </recommendedName>
</protein>
<organism evidence="2 3">
    <name type="scientific">Hydrogenophaga pseudoflava</name>
    <name type="common">Pseudomonas carboxydoflava</name>
    <dbReference type="NCBI Taxonomy" id="47421"/>
    <lineage>
        <taxon>Bacteria</taxon>
        <taxon>Pseudomonadati</taxon>
        <taxon>Pseudomonadota</taxon>
        <taxon>Betaproteobacteria</taxon>
        <taxon>Burkholderiales</taxon>
        <taxon>Comamonadaceae</taxon>
        <taxon>Hydrogenophaga</taxon>
    </lineage>
</organism>
<dbReference type="EMBL" id="CP037867">
    <property type="protein sequence ID" value="QBM28124.1"/>
    <property type="molecule type" value="Genomic_DNA"/>
</dbReference>
<gene>
    <name evidence="2" type="ORF">HPF_10540</name>
</gene>
<evidence type="ECO:0000259" key="1">
    <source>
        <dbReference type="Pfam" id="PF13640"/>
    </source>
</evidence>
<name>A0A4P6X366_HYDPS</name>
<evidence type="ECO:0000313" key="3">
    <source>
        <dbReference type="Proteomes" id="UP000293912"/>
    </source>
</evidence>
<dbReference type="PANTHER" id="PTHR12117:SF0">
    <property type="entry name" value="PROLYL 3-HYDROXYLASE OGFOD1"/>
    <property type="match status" value="1"/>
</dbReference>
<dbReference type="KEGG" id="hpse:HPF_10540"/>
<dbReference type="Gene3D" id="2.60.120.620">
    <property type="entry name" value="q2cbj1_9rhob like domain"/>
    <property type="match status" value="1"/>
</dbReference>
<dbReference type="RefSeq" id="WP_066154702.1">
    <property type="nucleotide sequence ID" value="NZ_CP037867.1"/>
</dbReference>
<dbReference type="InterPro" id="IPR051842">
    <property type="entry name" value="uS12_prolyl_hydroxylase"/>
</dbReference>
<reference evidence="2 3" key="1">
    <citation type="submission" date="2019-03" db="EMBL/GenBank/DDBJ databases">
        <authorList>
            <person name="Sebastian G."/>
            <person name="Baumann P."/>
            <person name="Ruckert C."/>
            <person name="Kalinowski J."/>
            <person name="Nebel B."/>
            <person name="Takors R."/>
            <person name="Blombach B."/>
        </authorList>
    </citation>
    <scope>NUCLEOTIDE SEQUENCE [LARGE SCALE GENOMIC DNA]</scope>
    <source>
        <strain evidence="2 3">DSM 1084</strain>
    </source>
</reference>
<proteinExistence type="predicted"/>
<keyword evidence="3" id="KW-1185">Reference proteome</keyword>
<accession>A0A4P6X366</accession>
<sequence>MSTVDLSDRFVFDDPKYLQLAVDNAERYAKGNPFPHIHLDNFLPPDVAEAVLAEFPKPADIDWHNYNRQTEIKLVCADETQFGPVTRQLFYQFHSIPFLQFLEKLTGIDNLIPDPLLRGGGLHQIRRGGLLKLHADFNKHDSTFLDRRINVLLYLNKDWKEEYGGYLELWDKDTKFCGDKILPVFNRLAIFTTTSDSFHGHPDPLNCPEDMTRKSLALYYYTNGRPKGEADGIHTTIFKSRPEESFSGVMWRLGQDFAPPVLWRTARRVRERYFRRTIQKRG</sequence>
<evidence type="ECO:0000313" key="2">
    <source>
        <dbReference type="EMBL" id="QBM28124.1"/>
    </source>
</evidence>
<feature type="domain" description="Prolyl 4-hydroxylase alpha subunit Fe(2+) 2OG dioxygenase" evidence="1">
    <location>
        <begin position="122"/>
        <end position="221"/>
    </location>
</feature>
<dbReference type="Pfam" id="PF13640">
    <property type="entry name" value="2OG-FeII_Oxy_3"/>
    <property type="match status" value="1"/>
</dbReference>
<dbReference type="AlphaFoldDB" id="A0A4P6X366"/>
<dbReference type="PANTHER" id="PTHR12117">
    <property type="entry name" value="HISTONE ACETYLTRANSFERASE COMPLEX"/>
    <property type="match status" value="1"/>
</dbReference>
<dbReference type="InterPro" id="IPR044862">
    <property type="entry name" value="Pro_4_hyd_alph_FE2OG_OXY"/>
</dbReference>